<dbReference type="PRINTS" id="PR00153">
    <property type="entry name" value="CSAPPISMRASE"/>
</dbReference>
<name>A0A9D1PZN6_9FIRM</name>
<accession>A0A9D1PZN6</accession>
<evidence type="ECO:0000313" key="6">
    <source>
        <dbReference type="EMBL" id="HIW02757.1"/>
    </source>
</evidence>
<evidence type="ECO:0000256" key="3">
    <source>
        <dbReference type="ARBA" id="ARBA00023235"/>
    </source>
</evidence>
<comment type="similarity">
    <text evidence="4">Belongs to the cyclophilin-type PPIase family.</text>
</comment>
<feature type="domain" description="PPIase cyclophilin-type" evidence="5">
    <location>
        <begin position="15"/>
        <end position="169"/>
    </location>
</feature>
<dbReference type="InterPro" id="IPR002130">
    <property type="entry name" value="Cyclophilin-type_PPIase_dom"/>
</dbReference>
<dbReference type="Proteomes" id="UP000823990">
    <property type="component" value="Unassembled WGS sequence"/>
</dbReference>
<evidence type="ECO:0000256" key="2">
    <source>
        <dbReference type="ARBA" id="ARBA00023110"/>
    </source>
</evidence>
<reference evidence="6" key="2">
    <citation type="submission" date="2021-04" db="EMBL/GenBank/DDBJ databases">
        <authorList>
            <person name="Gilroy R."/>
        </authorList>
    </citation>
    <scope>NUCLEOTIDE SEQUENCE</scope>
    <source>
        <strain evidence="6">12435</strain>
    </source>
</reference>
<comment type="function">
    <text evidence="1 4">PPIases accelerate the folding of proteins. It catalyzes the cis-trans isomerization of proline imidic peptide bonds in oligopeptides.</text>
</comment>
<comment type="catalytic activity">
    <reaction evidence="4">
        <text>[protein]-peptidylproline (omega=180) = [protein]-peptidylproline (omega=0)</text>
        <dbReference type="Rhea" id="RHEA:16237"/>
        <dbReference type="Rhea" id="RHEA-COMP:10747"/>
        <dbReference type="Rhea" id="RHEA-COMP:10748"/>
        <dbReference type="ChEBI" id="CHEBI:83833"/>
        <dbReference type="ChEBI" id="CHEBI:83834"/>
        <dbReference type="EC" id="5.2.1.8"/>
    </reaction>
</comment>
<dbReference type="InterPro" id="IPR044666">
    <property type="entry name" value="Cyclophilin_A-like"/>
</dbReference>
<evidence type="ECO:0000313" key="7">
    <source>
        <dbReference type="Proteomes" id="UP000823990"/>
    </source>
</evidence>
<evidence type="ECO:0000256" key="1">
    <source>
        <dbReference type="ARBA" id="ARBA00002388"/>
    </source>
</evidence>
<dbReference type="PROSITE" id="PS50072">
    <property type="entry name" value="CSA_PPIASE_2"/>
    <property type="match status" value="1"/>
</dbReference>
<proteinExistence type="inferred from homology"/>
<dbReference type="EC" id="5.2.1.8" evidence="4"/>
<dbReference type="InterPro" id="IPR029000">
    <property type="entry name" value="Cyclophilin-like_dom_sf"/>
</dbReference>
<dbReference type="EMBL" id="DXHS01000083">
    <property type="protein sequence ID" value="HIW02757.1"/>
    <property type="molecule type" value="Genomic_DNA"/>
</dbReference>
<dbReference type="Gene3D" id="2.40.100.10">
    <property type="entry name" value="Cyclophilin-like"/>
    <property type="match status" value="1"/>
</dbReference>
<dbReference type="AlphaFoldDB" id="A0A9D1PZN6"/>
<dbReference type="PANTHER" id="PTHR45625">
    <property type="entry name" value="PEPTIDYL-PROLYL CIS-TRANS ISOMERASE-RELATED"/>
    <property type="match status" value="1"/>
</dbReference>
<gene>
    <name evidence="6" type="ORF">H9892_05395</name>
</gene>
<reference evidence="6" key="1">
    <citation type="journal article" date="2021" name="PeerJ">
        <title>Extensive microbial diversity within the chicken gut microbiome revealed by metagenomics and culture.</title>
        <authorList>
            <person name="Gilroy R."/>
            <person name="Ravi A."/>
            <person name="Getino M."/>
            <person name="Pursley I."/>
            <person name="Horton D.L."/>
            <person name="Alikhan N.F."/>
            <person name="Baker D."/>
            <person name="Gharbi K."/>
            <person name="Hall N."/>
            <person name="Watson M."/>
            <person name="Adriaenssens E.M."/>
            <person name="Foster-Nyarko E."/>
            <person name="Jarju S."/>
            <person name="Secka A."/>
            <person name="Antonio M."/>
            <person name="Oren A."/>
            <person name="Chaudhuri R.R."/>
            <person name="La Ragione R."/>
            <person name="Hildebrand F."/>
            <person name="Pallen M.J."/>
        </authorList>
    </citation>
    <scope>NUCLEOTIDE SEQUENCE</scope>
    <source>
        <strain evidence="6">12435</strain>
    </source>
</reference>
<sequence length="174" mass="18736">MSEIRAKIKFAGGEEIRLTLRPDEAPQTVANFVELAESGFYKGLCMHRIIPGFMIQGGGMTCDGKALHEKPAPRTIVGEFRENGYANGIKHVPGVISMARTPAPDSASSQFFICVADCSFLDGQYAAFGTADDEESIAAAVKLSTVPTHSLGWYDDVPVEPVVISDVEIIKEAE</sequence>
<keyword evidence="2 4" id="KW-0697">Rotamase</keyword>
<evidence type="ECO:0000259" key="5">
    <source>
        <dbReference type="PROSITE" id="PS50072"/>
    </source>
</evidence>
<comment type="caution">
    <text evidence="6">The sequence shown here is derived from an EMBL/GenBank/DDBJ whole genome shotgun (WGS) entry which is preliminary data.</text>
</comment>
<evidence type="ECO:0000256" key="4">
    <source>
        <dbReference type="RuleBase" id="RU363019"/>
    </source>
</evidence>
<dbReference type="GO" id="GO:0003755">
    <property type="term" value="F:peptidyl-prolyl cis-trans isomerase activity"/>
    <property type="evidence" value="ECO:0007669"/>
    <property type="project" value="UniProtKB-UniRule"/>
</dbReference>
<dbReference type="PANTHER" id="PTHR45625:SF4">
    <property type="entry name" value="PEPTIDYLPROLYL ISOMERASE DOMAIN AND WD REPEAT-CONTAINING PROTEIN 1"/>
    <property type="match status" value="1"/>
</dbReference>
<dbReference type="Pfam" id="PF00160">
    <property type="entry name" value="Pro_isomerase"/>
    <property type="match status" value="1"/>
</dbReference>
<organism evidence="6 7">
    <name type="scientific">Candidatus Protoclostridium stercorigallinarum</name>
    <dbReference type="NCBI Taxonomy" id="2838741"/>
    <lineage>
        <taxon>Bacteria</taxon>
        <taxon>Bacillati</taxon>
        <taxon>Bacillota</taxon>
        <taxon>Clostridia</taxon>
        <taxon>Candidatus Protoclostridium</taxon>
    </lineage>
</organism>
<protein>
    <recommendedName>
        <fullName evidence="4">Peptidyl-prolyl cis-trans isomerase</fullName>
        <shortName evidence="4">PPIase</shortName>
        <ecNumber evidence="4">5.2.1.8</ecNumber>
    </recommendedName>
</protein>
<dbReference type="SUPFAM" id="SSF50891">
    <property type="entry name" value="Cyclophilin-like"/>
    <property type="match status" value="1"/>
</dbReference>
<keyword evidence="3 4" id="KW-0413">Isomerase</keyword>